<reference evidence="2" key="1">
    <citation type="submission" date="2018-05" db="EMBL/GenBank/DDBJ databases">
        <authorList>
            <person name="Lanie J.A."/>
            <person name="Ng W.-L."/>
            <person name="Kazmierczak K.M."/>
            <person name="Andrzejewski T.M."/>
            <person name="Davidsen T.M."/>
            <person name="Wayne K.J."/>
            <person name="Tettelin H."/>
            <person name="Glass J.I."/>
            <person name="Rusch D."/>
            <person name="Podicherti R."/>
            <person name="Tsui H.-C.T."/>
            <person name="Winkler M.E."/>
        </authorList>
    </citation>
    <scope>NUCLEOTIDE SEQUENCE</scope>
</reference>
<name>A0A381XZ03_9ZZZZ</name>
<accession>A0A381XZ03</accession>
<keyword evidence="1" id="KW-1133">Transmembrane helix</keyword>
<keyword evidence="1" id="KW-0472">Membrane</keyword>
<feature type="transmembrane region" description="Helical" evidence="1">
    <location>
        <begin position="29"/>
        <end position="49"/>
    </location>
</feature>
<feature type="transmembrane region" description="Helical" evidence="1">
    <location>
        <begin position="5"/>
        <end position="23"/>
    </location>
</feature>
<gene>
    <name evidence="2" type="ORF">METZ01_LOCUS122241</name>
</gene>
<proteinExistence type="predicted"/>
<protein>
    <submittedName>
        <fullName evidence="2">Uncharacterized protein</fullName>
    </submittedName>
</protein>
<keyword evidence="1" id="KW-0812">Transmembrane</keyword>
<dbReference type="AlphaFoldDB" id="A0A381XZ03"/>
<sequence>MKIFIYVLFTISLIFIISGYIIEDINSEKFIGGGTFLLFFIVIPLFLYYRWQNKKLKDFILDNEELKKMKDDN</sequence>
<dbReference type="EMBL" id="UINC01016713">
    <property type="protein sequence ID" value="SVA69387.1"/>
    <property type="molecule type" value="Genomic_DNA"/>
</dbReference>
<evidence type="ECO:0000313" key="2">
    <source>
        <dbReference type="EMBL" id="SVA69387.1"/>
    </source>
</evidence>
<organism evidence="2">
    <name type="scientific">marine metagenome</name>
    <dbReference type="NCBI Taxonomy" id="408172"/>
    <lineage>
        <taxon>unclassified sequences</taxon>
        <taxon>metagenomes</taxon>
        <taxon>ecological metagenomes</taxon>
    </lineage>
</organism>
<evidence type="ECO:0000256" key="1">
    <source>
        <dbReference type="SAM" id="Phobius"/>
    </source>
</evidence>